<dbReference type="EMBL" id="JAEACQ010000194">
    <property type="protein sequence ID" value="MBL7628718.1"/>
    <property type="molecule type" value="Genomic_DNA"/>
</dbReference>
<dbReference type="Proteomes" id="UP000604475">
    <property type="component" value="Unassembled WGS sequence"/>
</dbReference>
<accession>A0A937RLR9</accession>
<keyword evidence="2" id="KW-1185">Reference proteome</keyword>
<gene>
    <name evidence="1" type="ORF">I7412_16475</name>
</gene>
<protein>
    <submittedName>
        <fullName evidence="1">Uncharacterized protein</fullName>
    </submittedName>
</protein>
<proteinExistence type="predicted"/>
<evidence type="ECO:0000313" key="1">
    <source>
        <dbReference type="EMBL" id="MBL7628718.1"/>
    </source>
</evidence>
<name>A0A937RLR9_9ACTN</name>
<dbReference type="AlphaFoldDB" id="A0A937RLR9"/>
<organism evidence="1 2">
    <name type="scientific">Frankia nepalensis</name>
    <dbReference type="NCBI Taxonomy" id="1836974"/>
    <lineage>
        <taxon>Bacteria</taxon>
        <taxon>Bacillati</taxon>
        <taxon>Actinomycetota</taxon>
        <taxon>Actinomycetes</taxon>
        <taxon>Frankiales</taxon>
        <taxon>Frankiaceae</taxon>
        <taxon>Frankia</taxon>
    </lineage>
</organism>
<dbReference type="RefSeq" id="WP_202999603.1">
    <property type="nucleotide sequence ID" value="NZ_JADWYU010000094.1"/>
</dbReference>
<evidence type="ECO:0000313" key="2">
    <source>
        <dbReference type="Proteomes" id="UP000604475"/>
    </source>
</evidence>
<sequence>MNVYDVAARLPDIPPLRDHCRALAMLDAIVCPEWQFRYYSFDATWSPGEDMASMRDGSGDAYSIVFGPAGAFIRGFAHESPMSPARTGDLWPGLVDAVPDAFHAHVTEPAFSYNGRLEATFVLWRQPHDKRWQTGTIDLPPHGGHGTSPDGAELLVPLCDPSPNTYLDFATDYHEVTLDTAAVRHIWALRPLDDATVTALNPDLTLADIRSDAEQIGYPVTH</sequence>
<comment type="caution">
    <text evidence="1">The sequence shown here is derived from an EMBL/GenBank/DDBJ whole genome shotgun (WGS) entry which is preliminary data.</text>
</comment>
<reference evidence="1" key="1">
    <citation type="submission" date="2020-12" db="EMBL/GenBank/DDBJ databases">
        <title>Genomic characterization of non-nitrogen-fixing Frankia strains.</title>
        <authorList>
            <person name="Carlos-Shanley C."/>
            <person name="Guerra T."/>
            <person name="Hahn D."/>
        </authorList>
    </citation>
    <scope>NUCLEOTIDE SEQUENCE</scope>
    <source>
        <strain evidence="1">CN6</strain>
    </source>
</reference>